<dbReference type="AlphaFoldDB" id="A0AAD5R7H2"/>
<name>A0AAD5R7H2_PARTN</name>
<dbReference type="Proteomes" id="UP001196413">
    <property type="component" value="Unassembled WGS sequence"/>
</dbReference>
<evidence type="ECO:0000313" key="2">
    <source>
        <dbReference type="Proteomes" id="UP001196413"/>
    </source>
</evidence>
<accession>A0AAD5R7H2</accession>
<reference evidence="1" key="1">
    <citation type="submission" date="2021-06" db="EMBL/GenBank/DDBJ databases">
        <title>Parelaphostrongylus tenuis whole genome reference sequence.</title>
        <authorList>
            <person name="Garwood T.J."/>
            <person name="Larsen P.A."/>
            <person name="Fountain-Jones N.M."/>
            <person name="Garbe J.R."/>
            <person name="Macchietto M.G."/>
            <person name="Kania S.A."/>
            <person name="Gerhold R.W."/>
            <person name="Richards J.E."/>
            <person name="Wolf T.M."/>
        </authorList>
    </citation>
    <scope>NUCLEOTIDE SEQUENCE</scope>
    <source>
        <strain evidence="1">MNPRO001-30</strain>
        <tissue evidence="1">Meninges</tissue>
    </source>
</reference>
<protein>
    <submittedName>
        <fullName evidence="1">Uncharacterized protein</fullName>
    </submittedName>
</protein>
<evidence type="ECO:0000313" key="1">
    <source>
        <dbReference type="EMBL" id="KAJ1370892.1"/>
    </source>
</evidence>
<gene>
    <name evidence="1" type="ORF">KIN20_032714</name>
</gene>
<keyword evidence="2" id="KW-1185">Reference proteome</keyword>
<proteinExistence type="predicted"/>
<organism evidence="1 2">
    <name type="scientific">Parelaphostrongylus tenuis</name>
    <name type="common">Meningeal worm</name>
    <dbReference type="NCBI Taxonomy" id="148309"/>
    <lineage>
        <taxon>Eukaryota</taxon>
        <taxon>Metazoa</taxon>
        <taxon>Ecdysozoa</taxon>
        <taxon>Nematoda</taxon>
        <taxon>Chromadorea</taxon>
        <taxon>Rhabditida</taxon>
        <taxon>Rhabditina</taxon>
        <taxon>Rhabditomorpha</taxon>
        <taxon>Strongyloidea</taxon>
        <taxon>Metastrongylidae</taxon>
        <taxon>Parelaphostrongylus</taxon>
    </lineage>
</organism>
<sequence>MKRKGPTFKEEDELQTDVRIRGAQENEMAIRCRSRRIVYGDGGDADNLSIGKARYSKHA</sequence>
<dbReference type="EMBL" id="JAHQIW010006869">
    <property type="protein sequence ID" value="KAJ1370892.1"/>
    <property type="molecule type" value="Genomic_DNA"/>
</dbReference>
<comment type="caution">
    <text evidence="1">The sequence shown here is derived from an EMBL/GenBank/DDBJ whole genome shotgun (WGS) entry which is preliminary data.</text>
</comment>